<evidence type="ECO:0000256" key="5">
    <source>
        <dbReference type="ARBA" id="ARBA00022833"/>
    </source>
</evidence>
<organism evidence="10 11">
    <name type="scientific">Lithospermum erythrorhizon</name>
    <name type="common">Purple gromwell</name>
    <name type="synonym">Lithospermum officinale var. erythrorhizon</name>
    <dbReference type="NCBI Taxonomy" id="34254"/>
    <lineage>
        <taxon>Eukaryota</taxon>
        <taxon>Viridiplantae</taxon>
        <taxon>Streptophyta</taxon>
        <taxon>Embryophyta</taxon>
        <taxon>Tracheophyta</taxon>
        <taxon>Spermatophyta</taxon>
        <taxon>Magnoliopsida</taxon>
        <taxon>eudicotyledons</taxon>
        <taxon>Gunneridae</taxon>
        <taxon>Pentapetalae</taxon>
        <taxon>asterids</taxon>
        <taxon>lamiids</taxon>
        <taxon>Boraginales</taxon>
        <taxon>Boraginaceae</taxon>
        <taxon>Boraginoideae</taxon>
        <taxon>Lithospermeae</taxon>
        <taxon>Lithospermum</taxon>
    </lineage>
</organism>
<dbReference type="InterPro" id="IPR014001">
    <property type="entry name" value="Helicase_ATP-bd"/>
</dbReference>
<dbReference type="GO" id="GO:0006281">
    <property type="term" value="P:DNA repair"/>
    <property type="evidence" value="ECO:0007669"/>
    <property type="project" value="TreeGrafter"/>
</dbReference>
<feature type="domain" description="Helicase ATP-binding" evidence="8">
    <location>
        <begin position="326"/>
        <end position="457"/>
    </location>
</feature>
<evidence type="ECO:0000256" key="6">
    <source>
        <dbReference type="ARBA" id="ARBA00022840"/>
    </source>
</evidence>
<dbReference type="InterPro" id="IPR027417">
    <property type="entry name" value="P-loop_NTPase"/>
</dbReference>
<dbReference type="PROSITE" id="PS51050">
    <property type="entry name" value="ZF_CW"/>
    <property type="match status" value="1"/>
</dbReference>
<evidence type="ECO:0000256" key="4">
    <source>
        <dbReference type="ARBA" id="ARBA00022801"/>
    </source>
</evidence>
<keyword evidence="11" id="KW-1185">Reference proteome</keyword>
<dbReference type="Pfam" id="PF00271">
    <property type="entry name" value="Helicase_C"/>
    <property type="match status" value="1"/>
</dbReference>
<dbReference type="GO" id="GO:0005524">
    <property type="term" value="F:ATP binding"/>
    <property type="evidence" value="ECO:0007669"/>
    <property type="project" value="UniProtKB-KW"/>
</dbReference>
<dbReference type="Pfam" id="PF00176">
    <property type="entry name" value="SNF2-rel_dom"/>
    <property type="match status" value="1"/>
</dbReference>
<dbReference type="AlphaFoldDB" id="A0AAV3NWN4"/>
<keyword evidence="5" id="KW-0862">Zinc</keyword>
<dbReference type="Gene3D" id="3.30.40.100">
    <property type="match status" value="1"/>
</dbReference>
<dbReference type="InterPro" id="IPR011124">
    <property type="entry name" value="Znf_CW"/>
</dbReference>
<keyword evidence="3" id="KW-0863">Zinc-finger</keyword>
<dbReference type="EMBL" id="BAABME010000397">
    <property type="protein sequence ID" value="GAA0142430.1"/>
    <property type="molecule type" value="Genomic_DNA"/>
</dbReference>
<keyword evidence="6" id="KW-0067">ATP-binding</keyword>
<keyword evidence="4" id="KW-0378">Hydrolase</keyword>
<dbReference type="PROSITE" id="PS51192">
    <property type="entry name" value="HELICASE_ATP_BIND_1"/>
    <property type="match status" value="1"/>
</dbReference>
<accession>A0AAV3NWN4</accession>
<evidence type="ECO:0000259" key="7">
    <source>
        <dbReference type="PROSITE" id="PS51050"/>
    </source>
</evidence>
<feature type="domain" description="CW-type" evidence="7">
    <location>
        <begin position="142"/>
        <end position="192"/>
    </location>
</feature>
<proteinExistence type="predicted"/>
<dbReference type="Gene3D" id="3.40.50.10810">
    <property type="entry name" value="Tandem AAA-ATPase domain"/>
    <property type="match status" value="1"/>
</dbReference>
<keyword evidence="2" id="KW-0547">Nucleotide-binding</keyword>
<dbReference type="SUPFAM" id="SSF52540">
    <property type="entry name" value="P-loop containing nucleoside triphosphate hydrolases"/>
    <property type="match status" value="2"/>
</dbReference>
<evidence type="ECO:0000313" key="11">
    <source>
        <dbReference type="Proteomes" id="UP001454036"/>
    </source>
</evidence>
<dbReference type="InterPro" id="IPR001650">
    <property type="entry name" value="Helicase_C-like"/>
</dbReference>
<dbReference type="CDD" id="cd18008">
    <property type="entry name" value="DEXDc_SHPRH-like"/>
    <property type="match status" value="1"/>
</dbReference>
<dbReference type="Gene3D" id="3.40.50.300">
    <property type="entry name" value="P-loop containing nucleotide triphosphate hydrolases"/>
    <property type="match status" value="1"/>
</dbReference>
<dbReference type="GO" id="GO:0008094">
    <property type="term" value="F:ATP-dependent activity, acting on DNA"/>
    <property type="evidence" value="ECO:0007669"/>
    <property type="project" value="TreeGrafter"/>
</dbReference>
<dbReference type="InterPro" id="IPR000330">
    <property type="entry name" value="SNF2_N"/>
</dbReference>
<reference evidence="10 11" key="1">
    <citation type="submission" date="2024-01" db="EMBL/GenBank/DDBJ databases">
        <title>The complete chloroplast genome sequence of Lithospermum erythrorhizon: insights into the phylogenetic relationship among Boraginaceae species and the maternal lineages of purple gromwells.</title>
        <authorList>
            <person name="Okada T."/>
            <person name="Watanabe K."/>
        </authorList>
    </citation>
    <scope>NUCLEOTIDE SEQUENCE [LARGE SCALE GENOMIC DNA]</scope>
</reference>
<dbReference type="PROSITE" id="PS51194">
    <property type="entry name" value="HELICASE_CTER"/>
    <property type="match status" value="1"/>
</dbReference>
<dbReference type="GO" id="GO:0008270">
    <property type="term" value="F:zinc ion binding"/>
    <property type="evidence" value="ECO:0007669"/>
    <property type="project" value="UniProtKB-KW"/>
</dbReference>
<evidence type="ECO:0000259" key="8">
    <source>
        <dbReference type="PROSITE" id="PS51192"/>
    </source>
</evidence>
<feature type="domain" description="Helicase C-terminal" evidence="9">
    <location>
        <begin position="754"/>
        <end position="901"/>
    </location>
</feature>
<dbReference type="PROSITE" id="PS00518">
    <property type="entry name" value="ZF_RING_1"/>
    <property type="match status" value="1"/>
</dbReference>
<dbReference type="InterPro" id="IPR038718">
    <property type="entry name" value="SNF2-like_sf"/>
</dbReference>
<sequence length="984" mass="113205">MDIYVPLAVWTGGWQFPRCATTAAVLFRHLSCDWEARRSLLNVEVDDIGVWDLELSSHQMEAVEWMLHRERDPATLPHPLYIELLTEDGFFFYVNTVSGNIITGRKIDTRKRKSQDEQKGSSSSTTWLVSSGSVFSGKRQKKFIEETWVQCNACQKWRKLVEGVVNAAAAWFCSMNTDTLHQSCNVPEESYDHKDPITYFPGFHSKETPGGKDENKLFFIDVLREKYALINSRTKKALTWLSKLSPDKLLQMETIGVPVDQRLLLNPRRVPEFHIIFESFGLVKRADKGTIRWYYPRGLANLAFDLDALRVALSEPLDTFKMYLSRATLVVVPSYLVDHWKAQIQRHVRPGHLKVYVWTDNKKPPAHILGWDYDVVITTFSRLSAEWSPHKKSALMQVHWLRIILDDGHTLGSSVSLTNKLQMVMSLTATDRWLLTGTPTPNTPNSQLSHLQPLLKFLKEEAYGQNQKCWETSIMRPFEAEMEDGRLRLLQLLCRCMISARKVDLKTIPSCIKKVTLLNFTEEHARTYNELVETIRRNILLADWNDPSHVESLLNHKRWKFRSATMTNVRLSCCMAGHIRVTEAGDDIQETMDELVQKGLEPDSEEYVLIRDKLHLGTCCMRCKAWCRLPVITPCRHLLCLECVALDSEKCTFPECGNLYKMQSPETLARPENPNPKCPVPQDLIELQPSYKQDDWNPDWQSTSSSKVSYLISKLKDLHQPDMMYFSEEDSYCKSHEEQAFSNSASTNITSIKECNEHGRQLPKGSPEKVIIFSQFLEHIRVIEQQLKVADIQFVGMYSPMHSIHKMKALKTFQRDPHCMALVMDGSTALGLDLSFVTHVYLMKPIWDKSIEEQVISRAHRMGATQPIHVETLAMSGTIEEQMLRFLQDADECRKLLKEDQDYVRRCRSIHEFAESNYLSQLCFVQTSFLELCLKQVSFIDITLSLLLICFVIHDSSKVGVNVNTCPFQLGVLNQTKRFTLSIC</sequence>
<dbReference type="InterPro" id="IPR049730">
    <property type="entry name" value="SNF2/RAD54-like_C"/>
</dbReference>
<evidence type="ECO:0000259" key="9">
    <source>
        <dbReference type="PROSITE" id="PS51194"/>
    </source>
</evidence>
<protein>
    <recommendedName>
        <fullName evidence="12">F-box protein</fullName>
    </recommendedName>
</protein>
<dbReference type="CDD" id="cd18793">
    <property type="entry name" value="SF2_C_SNF"/>
    <property type="match status" value="1"/>
</dbReference>
<evidence type="ECO:0000256" key="1">
    <source>
        <dbReference type="ARBA" id="ARBA00022723"/>
    </source>
</evidence>
<keyword evidence="1" id="KW-0479">Metal-binding</keyword>
<comment type="caution">
    <text evidence="10">The sequence shown here is derived from an EMBL/GenBank/DDBJ whole genome shotgun (WGS) entry which is preliminary data.</text>
</comment>
<dbReference type="Pfam" id="PF07496">
    <property type="entry name" value="zf-CW"/>
    <property type="match status" value="1"/>
</dbReference>
<dbReference type="InterPro" id="IPR050628">
    <property type="entry name" value="SNF2_RAD54_helicase_TF"/>
</dbReference>
<evidence type="ECO:0000256" key="3">
    <source>
        <dbReference type="ARBA" id="ARBA00022771"/>
    </source>
</evidence>
<dbReference type="PANTHER" id="PTHR45626">
    <property type="entry name" value="TRANSCRIPTION TERMINATION FACTOR 2-RELATED"/>
    <property type="match status" value="1"/>
</dbReference>
<evidence type="ECO:0000256" key="2">
    <source>
        <dbReference type="ARBA" id="ARBA00022741"/>
    </source>
</evidence>
<dbReference type="InterPro" id="IPR017907">
    <property type="entry name" value="Znf_RING_CS"/>
</dbReference>
<dbReference type="Proteomes" id="UP001454036">
    <property type="component" value="Unassembled WGS sequence"/>
</dbReference>
<name>A0AAV3NWN4_LITER</name>
<gene>
    <name evidence="10" type="ORF">LIER_03334</name>
</gene>
<evidence type="ECO:0000313" key="10">
    <source>
        <dbReference type="EMBL" id="GAA0142430.1"/>
    </source>
</evidence>
<evidence type="ECO:0008006" key="12">
    <source>
        <dbReference type="Google" id="ProtNLM"/>
    </source>
</evidence>
<dbReference type="GO" id="GO:0005634">
    <property type="term" value="C:nucleus"/>
    <property type="evidence" value="ECO:0007669"/>
    <property type="project" value="TreeGrafter"/>
</dbReference>
<dbReference type="GO" id="GO:0016787">
    <property type="term" value="F:hydrolase activity"/>
    <property type="evidence" value="ECO:0007669"/>
    <property type="project" value="UniProtKB-KW"/>
</dbReference>
<dbReference type="PANTHER" id="PTHR45626:SF14">
    <property type="entry name" value="ATP-DEPENDENT DNA HELICASE (EUROFUNG)"/>
    <property type="match status" value="1"/>
</dbReference>